<dbReference type="RefSeq" id="WP_189659253.1">
    <property type="nucleotide sequence ID" value="NZ_BMZW01000054.1"/>
</dbReference>
<evidence type="ECO:0000313" key="2">
    <source>
        <dbReference type="Proteomes" id="UP000630864"/>
    </source>
</evidence>
<name>A0A9P3AJF6_PSEA0</name>
<dbReference type="Proteomes" id="UP000630864">
    <property type="component" value="Unassembled WGS sequence"/>
</dbReference>
<protein>
    <submittedName>
        <fullName evidence="1">Uncharacterized protein</fullName>
    </submittedName>
</protein>
<sequence>MKAFKKHALQLMKDDQASVDRRKLWPAMVDRVRAVFAEVERSPLAGHYGSLYLHPVIPEALREFRGDQILGQLQLSCGTRQLGLWGVETKVEERKGKAKPLFEGNAALWFNQAPSGMVTVFMAPYGSDNLRMTEDNIVLGMYRSPATVTDREIRKLFSKFFKYLSITSAHHQQAFSEYVWRLWLIYKDVRTRKYNGGIKLLERLLIAAGAAACIIPLLH</sequence>
<evidence type="ECO:0000313" key="1">
    <source>
        <dbReference type="EMBL" id="GFZ62881.1"/>
    </source>
</evidence>
<reference evidence="1" key="1">
    <citation type="submission" date="2020-09" db="EMBL/GenBank/DDBJ databases">
        <title>Pseudomonas syringae pv. eriobotryae genome sequence causing loquat canker disease.</title>
        <authorList>
            <person name="Fukuda S."/>
            <person name="Tashiro H."/>
            <person name="Nagano Y."/>
        </authorList>
    </citation>
    <scope>NUCLEOTIDE SEQUENCE</scope>
    <source>
        <strain evidence="1">AM001</strain>
    </source>
</reference>
<gene>
    <name evidence="1" type="ORF">PSE10A_53920</name>
</gene>
<accession>A0A9P3AJF6</accession>
<organism evidence="1 2">
    <name type="scientific">Pseudomonas amygdali pv. eriobotryae</name>
    <dbReference type="NCBI Taxonomy" id="129137"/>
    <lineage>
        <taxon>Bacteria</taxon>
        <taxon>Pseudomonadati</taxon>
        <taxon>Pseudomonadota</taxon>
        <taxon>Gammaproteobacteria</taxon>
        <taxon>Pseudomonadales</taxon>
        <taxon>Pseudomonadaceae</taxon>
        <taxon>Pseudomonas</taxon>
        <taxon>Pseudomonas amygdali</taxon>
    </lineage>
</organism>
<dbReference type="AlphaFoldDB" id="A0A9P3AJF6"/>
<dbReference type="EMBL" id="BMZW01000054">
    <property type="protein sequence ID" value="GFZ62881.1"/>
    <property type="molecule type" value="Genomic_DNA"/>
</dbReference>
<proteinExistence type="predicted"/>
<comment type="caution">
    <text evidence="1">The sequence shown here is derived from an EMBL/GenBank/DDBJ whole genome shotgun (WGS) entry which is preliminary data.</text>
</comment>